<accession>A0ABY3WEZ0</accession>
<dbReference type="InterPro" id="IPR000182">
    <property type="entry name" value="GNAT_dom"/>
</dbReference>
<dbReference type="PANTHER" id="PTHR43877:SF2">
    <property type="entry name" value="AMINOALKYLPHOSPHONATE N-ACETYLTRANSFERASE-RELATED"/>
    <property type="match status" value="1"/>
</dbReference>
<dbReference type="InterPro" id="IPR050832">
    <property type="entry name" value="Bact_Acetyltransf"/>
</dbReference>
<dbReference type="Gene3D" id="3.40.630.30">
    <property type="match status" value="1"/>
</dbReference>
<dbReference type="Pfam" id="PF00583">
    <property type="entry name" value="Acetyltransf_1"/>
    <property type="match status" value="1"/>
</dbReference>
<keyword evidence="5" id="KW-1185">Reference proteome</keyword>
<organism evidence="4 5">
    <name type="scientific">Streptomyces formicae</name>
    <dbReference type="NCBI Taxonomy" id="1616117"/>
    <lineage>
        <taxon>Bacteria</taxon>
        <taxon>Bacillati</taxon>
        <taxon>Actinomycetota</taxon>
        <taxon>Actinomycetes</taxon>
        <taxon>Kitasatosporales</taxon>
        <taxon>Streptomycetaceae</taxon>
        <taxon>Streptomyces</taxon>
    </lineage>
</organism>
<dbReference type="InterPro" id="IPR016181">
    <property type="entry name" value="Acyl_CoA_acyltransferase"/>
</dbReference>
<evidence type="ECO:0000256" key="2">
    <source>
        <dbReference type="ARBA" id="ARBA00023315"/>
    </source>
</evidence>
<evidence type="ECO:0000256" key="1">
    <source>
        <dbReference type="ARBA" id="ARBA00022679"/>
    </source>
</evidence>
<dbReference type="Proteomes" id="UP000828924">
    <property type="component" value="Chromosome"/>
</dbReference>
<evidence type="ECO:0000259" key="3">
    <source>
        <dbReference type="PROSITE" id="PS51186"/>
    </source>
</evidence>
<reference evidence="4 5" key="1">
    <citation type="submission" date="2021-03" db="EMBL/GenBank/DDBJ databases">
        <title>Complete genome of Streptomyces formicae strain 1H-GS9 (DSM 100524).</title>
        <authorList>
            <person name="Atanasov K.E."/>
            <person name="Altabella T."/>
            <person name="Ferrer A."/>
        </authorList>
    </citation>
    <scope>NUCLEOTIDE SEQUENCE [LARGE SCALE GENOMIC DNA]</scope>
    <source>
        <strain evidence="4 5">1H-GS9</strain>
    </source>
</reference>
<keyword evidence="2" id="KW-0012">Acyltransferase</keyword>
<sequence length="317" mass="34453">MDPTSTTLRPATPADAPAVHRLLNDIDTIEIGHPETDLHMVENDIAGNDTWLAEEDGTPVAFGMVWEETGEPVDDLAPGTARIDGDLYALPGRTAETAALLAAVEGRAGELAAAAGAERALVHLGLSTATTVDTAQLESRGWRPVRRYHVLTREVDAALAPPELPAGVGFRVCRTEDDRRLVHALLEEAFAEHYDHQTRTYEQWLERIELRGPVDWSLVWIARVEGMGDAAALFGRDDRGAMGWVGALGVLREARGRGLGELLLRRAFAEFASRGRTTVGLAVDTGNTTGALRLYERSGMSLHYAADTWELTVDRKG</sequence>
<keyword evidence="1" id="KW-0808">Transferase</keyword>
<dbReference type="PROSITE" id="PS51186">
    <property type="entry name" value="GNAT"/>
    <property type="match status" value="1"/>
</dbReference>
<name>A0ABY3WEZ0_9ACTN</name>
<evidence type="ECO:0000313" key="5">
    <source>
        <dbReference type="Proteomes" id="UP000828924"/>
    </source>
</evidence>
<dbReference type="CDD" id="cd04301">
    <property type="entry name" value="NAT_SF"/>
    <property type="match status" value="1"/>
</dbReference>
<dbReference type="RefSeq" id="WP_242329662.1">
    <property type="nucleotide sequence ID" value="NZ_CP071872.1"/>
</dbReference>
<protein>
    <submittedName>
        <fullName evidence="4">GNAT family N-acetyltransferase</fullName>
    </submittedName>
</protein>
<dbReference type="EMBL" id="CP071872">
    <property type="protein sequence ID" value="UNM11113.1"/>
    <property type="molecule type" value="Genomic_DNA"/>
</dbReference>
<dbReference type="SUPFAM" id="SSF55729">
    <property type="entry name" value="Acyl-CoA N-acyltransferases (Nat)"/>
    <property type="match status" value="2"/>
</dbReference>
<proteinExistence type="predicted"/>
<dbReference type="PANTHER" id="PTHR43877">
    <property type="entry name" value="AMINOALKYLPHOSPHONATE N-ACETYLTRANSFERASE-RELATED-RELATED"/>
    <property type="match status" value="1"/>
</dbReference>
<evidence type="ECO:0000313" key="4">
    <source>
        <dbReference type="EMBL" id="UNM11113.1"/>
    </source>
</evidence>
<gene>
    <name evidence="4" type="ORF">J4032_05925</name>
</gene>
<feature type="domain" description="N-acetyltransferase" evidence="3">
    <location>
        <begin position="168"/>
        <end position="317"/>
    </location>
</feature>